<accession>A0AAP0EYQ6</accession>
<reference evidence="1 2" key="1">
    <citation type="submission" date="2024-01" db="EMBL/GenBank/DDBJ databases">
        <title>Genome assemblies of Stephania.</title>
        <authorList>
            <person name="Yang L."/>
        </authorList>
    </citation>
    <scope>NUCLEOTIDE SEQUENCE [LARGE SCALE GENOMIC DNA]</scope>
    <source>
        <strain evidence="1">YNDBR</strain>
        <tissue evidence="1">Leaf</tissue>
    </source>
</reference>
<dbReference type="PANTHER" id="PTHR35133">
    <property type="entry name" value="PROTEIN EFFECTOR OF TRANSCRIPTION 2-RELATED"/>
    <property type="match status" value="1"/>
</dbReference>
<dbReference type="AlphaFoldDB" id="A0AAP0EYQ6"/>
<evidence type="ECO:0000313" key="1">
    <source>
        <dbReference type="EMBL" id="KAK9099228.1"/>
    </source>
</evidence>
<dbReference type="Proteomes" id="UP001420932">
    <property type="component" value="Unassembled WGS sequence"/>
</dbReference>
<comment type="caution">
    <text evidence="1">The sequence shown here is derived from an EMBL/GenBank/DDBJ whole genome shotgun (WGS) entry which is preliminary data.</text>
</comment>
<name>A0AAP0EYQ6_9MAGN</name>
<dbReference type="EMBL" id="JBBNAF010000011">
    <property type="protein sequence ID" value="KAK9099228.1"/>
    <property type="molecule type" value="Genomic_DNA"/>
</dbReference>
<dbReference type="InterPro" id="IPR038909">
    <property type="entry name" value="Effector_transcript"/>
</dbReference>
<evidence type="ECO:0000313" key="2">
    <source>
        <dbReference type="Proteomes" id="UP001420932"/>
    </source>
</evidence>
<gene>
    <name evidence="1" type="ORF">Syun_026273</name>
</gene>
<dbReference type="GO" id="GO:0006355">
    <property type="term" value="P:regulation of DNA-templated transcription"/>
    <property type="evidence" value="ECO:0007669"/>
    <property type="project" value="InterPro"/>
</dbReference>
<proteinExistence type="predicted"/>
<dbReference type="PANTHER" id="PTHR35133:SF1">
    <property type="entry name" value="PROTEIN EFFECTOR OF TRANSCRIPTION 2-RELATED"/>
    <property type="match status" value="1"/>
</dbReference>
<organism evidence="1 2">
    <name type="scientific">Stephania yunnanensis</name>
    <dbReference type="NCBI Taxonomy" id="152371"/>
    <lineage>
        <taxon>Eukaryota</taxon>
        <taxon>Viridiplantae</taxon>
        <taxon>Streptophyta</taxon>
        <taxon>Embryophyta</taxon>
        <taxon>Tracheophyta</taxon>
        <taxon>Spermatophyta</taxon>
        <taxon>Magnoliopsida</taxon>
        <taxon>Ranunculales</taxon>
        <taxon>Menispermaceae</taxon>
        <taxon>Menispermoideae</taxon>
        <taxon>Cissampelideae</taxon>
        <taxon>Stephania</taxon>
    </lineage>
</organism>
<dbReference type="GO" id="GO:0003677">
    <property type="term" value="F:DNA binding"/>
    <property type="evidence" value="ECO:0007669"/>
    <property type="project" value="InterPro"/>
</dbReference>
<protein>
    <submittedName>
        <fullName evidence="1">Uncharacterized protein</fullName>
    </submittedName>
</protein>
<dbReference type="Pfam" id="PF19239">
    <property type="entry name" value="GIY_YIG_domain"/>
    <property type="match status" value="1"/>
</dbReference>
<sequence length="402" mass="45244">MLGHIDVRDEVEEGGVRANQTRFDLLSMEADKFILLPLFQILIGPNDWKNYSMGKDGTERYRIHNLPISCSCPGLYELGIAGNLNDLGRDIGKLSHDRIIVVYLGQAENLRTRLQHYGRDGSHLDGDNSFGIPCNSDGFGFQKGPGLFSQIFSRGFPIVFRWTQMENKKEAEKAEALLLRTFDYAWNKGGNGVRRRNDVLFKLDEIISNSISVDMIRRKFRQWMWDNSFGRKKVGIRIKSTHATETESTSSIDSGNKDPRFRIFKLGRSRPSLVRNKSSISDEELVPVGSVPILNESISQNILVTTRTGVLMMDQCDKSVVCGVVFDDGSVCMEEPVQGRKRCILHKGMRTNGSICKSRADCKLIICGARLGDGMTCKEMPVKARKRCELHKGMKVKTTTIP</sequence>
<keyword evidence="2" id="KW-1185">Reference proteome</keyword>